<keyword evidence="1 4" id="KW-0238">DNA-binding</keyword>
<dbReference type="RefSeq" id="WP_413261614.1">
    <property type="nucleotide sequence ID" value="NZ_JBHFNR010000019.1"/>
</dbReference>
<organism evidence="4 5">
    <name type="scientific">Floridaenema flaviceps BLCC-F50</name>
    <dbReference type="NCBI Taxonomy" id="3153642"/>
    <lineage>
        <taxon>Bacteria</taxon>
        <taxon>Bacillati</taxon>
        <taxon>Cyanobacteriota</taxon>
        <taxon>Cyanophyceae</taxon>
        <taxon>Oscillatoriophycideae</taxon>
        <taxon>Aerosakkonematales</taxon>
        <taxon>Aerosakkonemataceae</taxon>
        <taxon>Floridanema</taxon>
        <taxon>Floridanema flaviceps</taxon>
    </lineage>
</organism>
<proteinExistence type="predicted"/>
<reference evidence="4 5" key="1">
    <citation type="submission" date="2024-09" db="EMBL/GenBank/DDBJ databases">
        <title>Floridaenema gen nov. (Aerosakkonemataceae, Aerosakkonematales ord. nov., Cyanobacteria) from benthic tropical and subtropical fresh waters, with the description of four new species.</title>
        <authorList>
            <person name="Moretto J.A."/>
            <person name="Berthold D.E."/>
            <person name="Lefler F.W."/>
            <person name="Huang I.-S."/>
            <person name="Laughinghouse H. IV."/>
        </authorList>
    </citation>
    <scope>NUCLEOTIDE SEQUENCE [LARGE SCALE GENOMIC DNA]</scope>
    <source>
        <strain evidence="4 5">BLCC-F50</strain>
    </source>
</reference>
<evidence type="ECO:0000259" key="2">
    <source>
        <dbReference type="Pfam" id="PF12167"/>
    </source>
</evidence>
<evidence type="ECO:0000313" key="5">
    <source>
        <dbReference type="Proteomes" id="UP001576784"/>
    </source>
</evidence>
<accession>A0ABV4XJR1</accession>
<evidence type="ECO:0000313" key="4">
    <source>
        <dbReference type="EMBL" id="MFB2891937.1"/>
    </source>
</evidence>
<evidence type="ECO:0000259" key="3">
    <source>
        <dbReference type="Pfam" id="PF13102"/>
    </source>
</evidence>
<evidence type="ECO:0000256" key="1">
    <source>
        <dbReference type="ARBA" id="ARBA00023125"/>
    </source>
</evidence>
<dbReference type="InterPro" id="IPR022000">
    <property type="entry name" value="Min27-like_integrase_DNA_bind"/>
</dbReference>
<gene>
    <name evidence="4" type="ORF">ACE1CI_03220</name>
</gene>
<dbReference type="GO" id="GO:0003677">
    <property type="term" value="F:DNA binding"/>
    <property type="evidence" value="ECO:0007669"/>
    <property type="project" value="UniProtKB-KW"/>
</dbReference>
<dbReference type="InterPro" id="IPR011010">
    <property type="entry name" value="DNA_brk_join_enz"/>
</dbReference>
<sequence length="161" mass="19093">MKRTPKGSVTVEDFKGRLRLYWSWQGKRFYLYVGLPDTEANRKAAEIKARQIELDIASNNFDPSLTKYKPTRQEALTVVELYEKFVTWKKARIAPGTLTKYEGLRSHISIYFKNRIAFLSEQEAEKFRDWLMQRLEPITVRERIVMLSACWNWGIKKKLVQ</sequence>
<dbReference type="InterPro" id="IPR025269">
    <property type="entry name" value="SAM-like_dom"/>
</dbReference>
<dbReference type="Proteomes" id="UP001576784">
    <property type="component" value="Unassembled WGS sequence"/>
</dbReference>
<feature type="domain" description="Min27-like integrase DNA-binding" evidence="2">
    <location>
        <begin position="8"/>
        <end position="70"/>
    </location>
</feature>
<dbReference type="SUPFAM" id="SSF56349">
    <property type="entry name" value="DNA breaking-rejoining enzymes"/>
    <property type="match status" value="1"/>
</dbReference>
<keyword evidence="5" id="KW-1185">Reference proteome</keyword>
<dbReference type="Gene3D" id="1.10.150.130">
    <property type="match status" value="1"/>
</dbReference>
<name>A0ABV4XJR1_9CYAN</name>
<dbReference type="Pfam" id="PF13102">
    <property type="entry name" value="Phage_int_SAM_5"/>
    <property type="match status" value="1"/>
</dbReference>
<dbReference type="InterPro" id="IPR010998">
    <property type="entry name" value="Integrase_recombinase_N"/>
</dbReference>
<dbReference type="EMBL" id="JBHFNR010000019">
    <property type="protein sequence ID" value="MFB2891937.1"/>
    <property type="molecule type" value="Genomic_DNA"/>
</dbReference>
<protein>
    <submittedName>
        <fullName evidence="4">Arm DNA-binding domain-containing protein</fullName>
    </submittedName>
</protein>
<feature type="domain" description="Phage integrase SAM-like" evidence="3">
    <location>
        <begin position="78"/>
        <end position="159"/>
    </location>
</feature>
<comment type="caution">
    <text evidence="4">The sequence shown here is derived from an EMBL/GenBank/DDBJ whole genome shotgun (WGS) entry which is preliminary data.</text>
</comment>
<dbReference type="Pfam" id="PF12167">
    <property type="entry name" value="Arm-DNA-bind_2"/>
    <property type="match status" value="1"/>
</dbReference>